<keyword evidence="2" id="KW-1185">Reference proteome</keyword>
<dbReference type="Proteomes" id="UP000735302">
    <property type="component" value="Unassembled WGS sequence"/>
</dbReference>
<comment type="caution">
    <text evidence="1">The sequence shown here is derived from an EMBL/GenBank/DDBJ whole genome shotgun (WGS) entry which is preliminary data.</text>
</comment>
<protein>
    <submittedName>
        <fullName evidence="1">Uncharacterized protein</fullName>
    </submittedName>
</protein>
<evidence type="ECO:0000313" key="2">
    <source>
        <dbReference type="Proteomes" id="UP000735302"/>
    </source>
</evidence>
<proteinExistence type="predicted"/>
<name>A0AAV4C4T4_9GAST</name>
<sequence>MGKNIVWSRTRQLFVMEEDPLAIFLATAYGRVLRRMDVCRRSRRSLGTSQTAITLVNVYNASGIPQAKKTDLLISCQSGQISNSYRHLFDSLSVGAEAQETEMEN</sequence>
<evidence type="ECO:0000313" key="1">
    <source>
        <dbReference type="EMBL" id="GFO26607.1"/>
    </source>
</evidence>
<gene>
    <name evidence="1" type="ORF">PoB_005311200</name>
</gene>
<accession>A0AAV4C4T4</accession>
<reference evidence="1 2" key="1">
    <citation type="journal article" date="2021" name="Elife">
        <title>Chloroplast acquisition without the gene transfer in kleptoplastic sea slugs, Plakobranchus ocellatus.</title>
        <authorList>
            <person name="Maeda T."/>
            <person name="Takahashi S."/>
            <person name="Yoshida T."/>
            <person name="Shimamura S."/>
            <person name="Takaki Y."/>
            <person name="Nagai Y."/>
            <person name="Toyoda A."/>
            <person name="Suzuki Y."/>
            <person name="Arimoto A."/>
            <person name="Ishii H."/>
            <person name="Satoh N."/>
            <person name="Nishiyama T."/>
            <person name="Hasebe M."/>
            <person name="Maruyama T."/>
            <person name="Minagawa J."/>
            <person name="Obokata J."/>
            <person name="Shigenobu S."/>
        </authorList>
    </citation>
    <scope>NUCLEOTIDE SEQUENCE [LARGE SCALE GENOMIC DNA]</scope>
</reference>
<dbReference type="AlphaFoldDB" id="A0AAV4C4T4"/>
<organism evidence="1 2">
    <name type="scientific">Plakobranchus ocellatus</name>
    <dbReference type="NCBI Taxonomy" id="259542"/>
    <lineage>
        <taxon>Eukaryota</taxon>
        <taxon>Metazoa</taxon>
        <taxon>Spiralia</taxon>
        <taxon>Lophotrochozoa</taxon>
        <taxon>Mollusca</taxon>
        <taxon>Gastropoda</taxon>
        <taxon>Heterobranchia</taxon>
        <taxon>Euthyneura</taxon>
        <taxon>Panpulmonata</taxon>
        <taxon>Sacoglossa</taxon>
        <taxon>Placobranchoidea</taxon>
        <taxon>Plakobranchidae</taxon>
        <taxon>Plakobranchus</taxon>
    </lineage>
</organism>
<dbReference type="EMBL" id="BLXT01005852">
    <property type="protein sequence ID" value="GFO26607.1"/>
    <property type="molecule type" value="Genomic_DNA"/>
</dbReference>